<proteinExistence type="predicted"/>
<dbReference type="InterPro" id="IPR036922">
    <property type="entry name" value="Rieske_2Fe-2S_sf"/>
</dbReference>
<dbReference type="Proteomes" id="UP000078534">
    <property type="component" value="Unassembled WGS sequence"/>
</dbReference>
<dbReference type="GO" id="GO:0005737">
    <property type="term" value="C:cytoplasm"/>
    <property type="evidence" value="ECO:0007669"/>
    <property type="project" value="TreeGrafter"/>
</dbReference>
<keyword evidence="3" id="KW-0408">Iron</keyword>
<evidence type="ECO:0000256" key="4">
    <source>
        <dbReference type="ARBA" id="ARBA00023014"/>
    </source>
</evidence>
<dbReference type="FunFam" id="2.102.10.10:FF:000014">
    <property type="entry name" value="Oxidoreductase, FAD dependent"/>
    <property type="match status" value="1"/>
</dbReference>
<dbReference type="Pfam" id="PF00355">
    <property type="entry name" value="Rieske"/>
    <property type="match status" value="1"/>
</dbReference>
<dbReference type="AlphaFoldDB" id="A0A179SMT6"/>
<dbReference type="GO" id="GO:0004497">
    <property type="term" value="F:monooxygenase activity"/>
    <property type="evidence" value="ECO:0007669"/>
    <property type="project" value="UniProtKB-ARBA"/>
</dbReference>
<dbReference type="InterPro" id="IPR006076">
    <property type="entry name" value="FAD-dep_OxRdtase"/>
</dbReference>
<comment type="caution">
    <text evidence="7">The sequence shown here is derived from an EMBL/GenBank/DDBJ whole genome shotgun (WGS) entry which is preliminary data.</text>
</comment>
<evidence type="ECO:0000256" key="1">
    <source>
        <dbReference type="ARBA" id="ARBA00022714"/>
    </source>
</evidence>
<protein>
    <submittedName>
        <fullName evidence="7">(2Fe-2S)-binding protein</fullName>
    </submittedName>
</protein>
<dbReference type="GO" id="GO:0016020">
    <property type="term" value="C:membrane"/>
    <property type="evidence" value="ECO:0007669"/>
    <property type="project" value="InterPro"/>
</dbReference>
<keyword evidence="8" id="KW-1185">Reference proteome</keyword>
<dbReference type="Pfam" id="PF01266">
    <property type="entry name" value="DAO"/>
    <property type="match status" value="1"/>
</dbReference>
<dbReference type="PANTHER" id="PTHR13847:SF274">
    <property type="entry name" value="RIESKE 2FE-2S IRON-SULFUR PROTEIN YHFW-RELATED"/>
    <property type="match status" value="1"/>
</dbReference>
<dbReference type="Gene3D" id="3.50.50.60">
    <property type="entry name" value="FAD/NAD(P)-binding domain"/>
    <property type="match status" value="1"/>
</dbReference>
<accession>A0A179SMT6</accession>
<evidence type="ECO:0000259" key="6">
    <source>
        <dbReference type="PROSITE" id="PS51296"/>
    </source>
</evidence>
<feature type="domain" description="Rieske" evidence="6">
    <location>
        <begin position="428"/>
        <end position="514"/>
    </location>
</feature>
<dbReference type="Gene3D" id="3.30.9.10">
    <property type="entry name" value="D-Amino Acid Oxidase, subunit A, domain 2"/>
    <property type="match status" value="1"/>
</dbReference>
<evidence type="ECO:0000256" key="5">
    <source>
        <dbReference type="ARBA" id="ARBA00023157"/>
    </source>
</evidence>
<name>A0A179SMT6_9BACI</name>
<gene>
    <name evidence="7" type="ORF">A6K24_10280</name>
</gene>
<organism evidence="7 8">
    <name type="scientific">Metabacillus litoralis</name>
    <dbReference type="NCBI Taxonomy" id="152268"/>
    <lineage>
        <taxon>Bacteria</taxon>
        <taxon>Bacillati</taxon>
        <taxon>Bacillota</taxon>
        <taxon>Bacilli</taxon>
        <taxon>Bacillales</taxon>
        <taxon>Bacillaceae</taxon>
        <taxon>Metabacillus</taxon>
    </lineage>
</organism>
<dbReference type="EMBL" id="LWSG01000043">
    <property type="protein sequence ID" value="OAS83006.1"/>
    <property type="molecule type" value="Genomic_DNA"/>
</dbReference>
<dbReference type="InterPro" id="IPR005805">
    <property type="entry name" value="Rieske_Fe-S_prot_C"/>
</dbReference>
<reference evidence="8" key="1">
    <citation type="submission" date="2016-04" db="EMBL/GenBank/DDBJ databases">
        <authorList>
            <person name="Lyu Z."/>
            <person name="Lyu W."/>
        </authorList>
    </citation>
    <scope>NUCLEOTIDE SEQUENCE [LARGE SCALE GENOMIC DNA]</scope>
    <source>
        <strain evidence="8">C44</strain>
    </source>
</reference>
<dbReference type="SUPFAM" id="SSF50022">
    <property type="entry name" value="ISP domain"/>
    <property type="match status" value="1"/>
</dbReference>
<dbReference type="InterPro" id="IPR017941">
    <property type="entry name" value="Rieske_2Fe-2S"/>
</dbReference>
<dbReference type="SUPFAM" id="SSF51905">
    <property type="entry name" value="FAD/NAD(P)-binding domain"/>
    <property type="match status" value="1"/>
</dbReference>
<dbReference type="InterPro" id="IPR036188">
    <property type="entry name" value="FAD/NAD-bd_sf"/>
</dbReference>
<dbReference type="RefSeq" id="WP_066338257.1">
    <property type="nucleotide sequence ID" value="NZ_LWSG01000043.1"/>
</dbReference>
<evidence type="ECO:0000313" key="8">
    <source>
        <dbReference type="Proteomes" id="UP000078534"/>
    </source>
</evidence>
<keyword evidence="2" id="KW-0479">Metal-binding</keyword>
<keyword evidence="5" id="KW-1015">Disulfide bond</keyword>
<evidence type="ECO:0000256" key="3">
    <source>
        <dbReference type="ARBA" id="ARBA00023004"/>
    </source>
</evidence>
<sequence>MTEEFPQGKMPYEPEPYWKESTQLPTFSPLSIDTEVDVAIVGGGITGITTAYLLTKQGMKVAILEASQILNGTTGHTTAKITAQHGLIYDEFIQHIGEEKTKQYYEANNDALNFVRQTVKDLAIECDLSEEDAYMYAISDDYAQKIMKEYEAYQKLGIHSDFSEDIPLPIDVKGAVIMKSQAQFHPLSYLKALVNEITNAGGEIYEQTTAIDIDETTPKPMIITREGRRVACKYAIACSHFPFFDGKGFYFTRLHAERSYILGVKTKQEFPGGMFYSADSPTRSLRYTPMMNGEKLVLISGDGHKTGQGTSTHKHYKALEEFGEGVLGIEEIKYRWSAQDLYTLDKVPYVGPITSKKPNILVATGYRKWGMSNGTAAAKLLSDFVLEKENSYQELYSPSRFYADPSIKKFLMQNLDVAGHLIEGKIDIADKRIEDIANDEGSVVVVNGKRAGCYKDKEGNINLVDTTCTHMGCEVEWNSGDRSWDCPCHGSRFSVSGDVLEGPAKKPLKKVDLH</sequence>
<dbReference type="PRINTS" id="PR00162">
    <property type="entry name" value="RIESKE"/>
</dbReference>
<keyword evidence="1" id="KW-0001">2Fe-2S</keyword>
<dbReference type="CDD" id="cd03477">
    <property type="entry name" value="Rieske_YhfW_C"/>
    <property type="match status" value="1"/>
</dbReference>
<dbReference type="GO" id="GO:0051537">
    <property type="term" value="F:2 iron, 2 sulfur cluster binding"/>
    <property type="evidence" value="ECO:0007669"/>
    <property type="project" value="UniProtKB-KW"/>
</dbReference>
<dbReference type="PROSITE" id="PS51296">
    <property type="entry name" value="RIESKE"/>
    <property type="match status" value="1"/>
</dbReference>
<evidence type="ECO:0000313" key="7">
    <source>
        <dbReference type="EMBL" id="OAS83006.1"/>
    </source>
</evidence>
<dbReference type="GO" id="GO:0016705">
    <property type="term" value="F:oxidoreductase activity, acting on paired donors, with incorporation or reduction of molecular oxygen"/>
    <property type="evidence" value="ECO:0007669"/>
    <property type="project" value="UniProtKB-ARBA"/>
</dbReference>
<keyword evidence="4" id="KW-0411">Iron-sulfur</keyword>
<evidence type="ECO:0000256" key="2">
    <source>
        <dbReference type="ARBA" id="ARBA00022723"/>
    </source>
</evidence>
<dbReference type="InterPro" id="IPR038010">
    <property type="entry name" value="YhfW_C"/>
</dbReference>
<dbReference type="PANTHER" id="PTHR13847">
    <property type="entry name" value="SARCOSINE DEHYDROGENASE-RELATED"/>
    <property type="match status" value="1"/>
</dbReference>
<dbReference type="Gene3D" id="2.102.10.10">
    <property type="entry name" value="Rieske [2Fe-2S] iron-sulphur domain"/>
    <property type="match status" value="1"/>
</dbReference>
<dbReference type="GO" id="GO:0046872">
    <property type="term" value="F:metal ion binding"/>
    <property type="evidence" value="ECO:0007669"/>
    <property type="project" value="UniProtKB-KW"/>
</dbReference>
<dbReference type="STRING" id="152268.A6K24_10280"/>